<feature type="signal peptide" evidence="2">
    <location>
        <begin position="1"/>
        <end position="30"/>
    </location>
</feature>
<dbReference type="EMBL" id="JAODYH010000003">
    <property type="protein sequence ID" value="MCT9809802.1"/>
    <property type="molecule type" value="Genomic_DNA"/>
</dbReference>
<dbReference type="Pfam" id="PF13511">
    <property type="entry name" value="DUF4124"/>
    <property type="match status" value="1"/>
</dbReference>
<protein>
    <submittedName>
        <fullName evidence="4">DUF4124 domain-containing protein</fullName>
    </submittedName>
</protein>
<evidence type="ECO:0000259" key="3">
    <source>
        <dbReference type="Pfam" id="PF13511"/>
    </source>
</evidence>
<feature type="compositionally biased region" description="Basic and acidic residues" evidence="1">
    <location>
        <begin position="78"/>
        <end position="90"/>
    </location>
</feature>
<evidence type="ECO:0000313" key="4">
    <source>
        <dbReference type="EMBL" id="MCT9809802.1"/>
    </source>
</evidence>
<evidence type="ECO:0000256" key="1">
    <source>
        <dbReference type="SAM" id="MobiDB-lite"/>
    </source>
</evidence>
<feature type="domain" description="DUF4124" evidence="3">
    <location>
        <begin position="20"/>
        <end position="72"/>
    </location>
</feature>
<dbReference type="InterPro" id="IPR025392">
    <property type="entry name" value="DUF4124"/>
</dbReference>
<keyword evidence="2" id="KW-0732">Signal</keyword>
<proteinExistence type="predicted"/>
<name>A0ABT2PH93_9BURK</name>
<accession>A0ABT2PH93</accession>
<sequence>MNVPAPSRHTRPALLALLGALCLACAPAQAQVLRCTDPRTGAISYTDGACDAGRQAKEVVPARSPEEIARDRERTAEALARKAQQQREEAAAAAARPAPAPARAPGPGETVQCAQSRQQLQKLLNQASDDTQAYSLQIAAAQRQMELDCLGPQAYGELEQSRNQQLSPAMPYIVVPHRPVRPAPPARPQPRPEITQCNVFRCYDRQGNIYPR</sequence>
<feature type="chain" id="PRO_5045524548" evidence="2">
    <location>
        <begin position="31"/>
        <end position="212"/>
    </location>
</feature>
<gene>
    <name evidence="4" type="ORF">N0K08_04100</name>
</gene>
<dbReference type="RefSeq" id="WP_261498768.1">
    <property type="nucleotide sequence ID" value="NZ_JAODYH010000003.1"/>
</dbReference>
<organism evidence="4 5">
    <name type="scientific">Acidovorax bellezanensis</name>
    <dbReference type="NCBI Taxonomy" id="2976702"/>
    <lineage>
        <taxon>Bacteria</taxon>
        <taxon>Pseudomonadati</taxon>
        <taxon>Pseudomonadota</taxon>
        <taxon>Betaproteobacteria</taxon>
        <taxon>Burkholderiales</taxon>
        <taxon>Comamonadaceae</taxon>
        <taxon>Acidovorax</taxon>
    </lineage>
</organism>
<dbReference type="Proteomes" id="UP001525968">
    <property type="component" value="Unassembled WGS sequence"/>
</dbReference>
<reference evidence="4 5" key="1">
    <citation type="submission" date="2022-09" db="EMBL/GenBank/DDBJ databases">
        <title>Draft genome of isolate Be4.</title>
        <authorList>
            <person name="Sanchez-Castro I."/>
            <person name="Martinez-Rodriguez P."/>
            <person name="Descostes M."/>
            <person name="Merroun M."/>
        </authorList>
    </citation>
    <scope>NUCLEOTIDE SEQUENCE [LARGE SCALE GENOMIC DNA]</scope>
    <source>
        <strain evidence="4 5">Be4</strain>
    </source>
</reference>
<comment type="caution">
    <text evidence="4">The sequence shown here is derived from an EMBL/GenBank/DDBJ whole genome shotgun (WGS) entry which is preliminary data.</text>
</comment>
<evidence type="ECO:0000313" key="5">
    <source>
        <dbReference type="Proteomes" id="UP001525968"/>
    </source>
</evidence>
<keyword evidence="5" id="KW-1185">Reference proteome</keyword>
<feature type="region of interest" description="Disordered" evidence="1">
    <location>
        <begin position="78"/>
        <end position="116"/>
    </location>
</feature>
<evidence type="ECO:0000256" key="2">
    <source>
        <dbReference type="SAM" id="SignalP"/>
    </source>
</evidence>